<comment type="caution">
    <text evidence="2">The sequence shown here is derived from an EMBL/GenBank/DDBJ whole genome shotgun (WGS) entry which is preliminary data.</text>
</comment>
<feature type="transmembrane region" description="Helical" evidence="1">
    <location>
        <begin position="36"/>
        <end position="59"/>
    </location>
</feature>
<evidence type="ECO:0000256" key="1">
    <source>
        <dbReference type="SAM" id="Phobius"/>
    </source>
</evidence>
<keyword evidence="1" id="KW-0472">Membrane</keyword>
<gene>
    <name evidence="2" type="ORF">HW932_21115</name>
</gene>
<keyword evidence="1" id="KW-1133">Transmembrane helix</keyword>
<accession>A0A850RQF1</accession>
<reference evidence="2 3" key="1">
    <citation type="submission" date="2020-06" db="EMBL/GenBank/DDBJ databases">
        <title>Whole-genome sequence of Allochromatium humboldtianum DSM 21881, type strain.</title>
        <authorList>
            <person name="Kyndt J.A."/>
            <person name="Meyer T.E."/>
        </authorList>
    </citation>
    <scope>NUCLEOTIDE SEQUENCE [LARGE SCALE GENOMIC DNA]</scope>
    <source>
        <strain evidence="2 3">DSM 21881</strain>
    </source>
</reference>
<evidence type="ECO:0000313" key="3">
    <source>
        <dbReference type="Proteomes" id="UP000592294"/>
    </source>
</evidence>
<proteinExistence type="predicted"/>
<dbReference type="EMBL" id="JABZEO010000038">
    <property type="protein sequence ID" value="NVZ11751.1"/>
    <property type="molecule type" value="Genomic_DNA"/>
</dbReference>
<dbReference type="AlphaFoldDB" id="A0A850RQF1"/>
<evidence type="ECO:0000313" key="2">
    <source>
        <dbReference type="EMBL" id="NVZ11751.1"/>
    </source>
</evidence>
<keyword evidence="1" id="KW-0812">Transmembrane</keyword>
<sequence length="62" mass="7229">MSKKTRRTSPNLEPKRCAKKLASLNRQIKTLESIEFKLMTVWLLLWGCELTLAMLSYLYPSP</sequence>
<protein>
    <submittedName>
        <fullName evidence="2">Uncharacterized protein</fullName>
    </submittedName>
</protein>
<dbReference type="Proteomes" id="UP000592294">
    <property type="component" value="Unassembled WGS sequence"/>
</dbReference>
<keyword evidence="3" id="KW-1185">Reference proteome</keyword>
<name>A0A850RQF1_9GAMM</name>
<organism evidence="2 3">
    <name type="scientific">Allochromatium humboldtianum</name>
    <dbReference type="NCBI Taxonomy" id="504901"/>
    <lineage>
        <taxon>Bacteria</taxon>
        <taxon>Pseudomonadati</taxon>
        <taxon>Pseudomonadota</taxon>
        <taxon>Gammaproteobacteria</taxon>
        <taxon>Chromatiales</taxon>
        <taxon>Chromatiaceae</taxon>
        <taxon>Allochromatium</taxon>
    </lineage>
</organism>